<keyword evidence="3" id="KW-1003">Cell membrane</keyword>
<feature type="transmembrane region" description="Helical" evidence="7">
    <location>
        <begin position="175"/>
        <end position="193"/>
    </location>
</feature>
<evidence type="ECO:0000256" key="3">
    <source>
        <dbReference type="ARBA" id="ARBA00022475"/>
    </source>
</evidence>
<evidence type="ECO:0000313" key="9">
    <source>
        <dbReference type="EMBL" id="MBM6774812.1"/>
    </source>
</evidence>
<feature type="transmembrane region" description="Helical" evidence="7">
    <location>
        <begin position="78"/>
        <end position="98"/>
    </location>
</feature>
<feature type="transmembrane region" description="Helical" evidence="7">
    <location>
        <begin position="205"/>
        <end position="223"/>
    </location>
</feature>
<dbReference type="Proteomes" id="UP000712527">
    <property type="component" value="Unassembled WGS sequence"/>
</dbReference>
<keyword evidence="6 7" id="KW-0472">Membrane</keyword>
<proteinExistence type="inferred from homology"/>
<evidence type="ECO:0000256" key="5">
    <source>
        <dbReference type="ARBA" id="ARBA00022989"/>
    </source>
</evidence>
<evidence type="ECO:0000256" key="2">
    <source>
        <dbReference type="ARBA" id="ARBA00007400"/>
    </source>
</evidence>
<dbReference type="PANTHER" id="PTHR40074">
    <property type="entry name" value="O-ACETYLTRANSFERASE WECH"/>
    <property type="match status" value="1"/>
</dbReference>
<organism evidence="9 10">
    <name type="scientific">Olsenella profusa</name>
    <dbReference type="NCBI Taxonomy" id="138595"/>
    <lineage>
        <taxon>Bacteria</taxon>
        <taxon>Bacillati</taxon>
        <taxon>Actinomycetota</taxon>
        <taxon>Coriobacteriia</taxon>
        <taxon>Coriobacteriales</taxon>
        <taxon>Atopobiaceae</taxon>
        <taxon>Olsenella</taxon>
    </lineage>
</organism>
<feature type="transmembrane region" description="Helical" evidence="7">
    <location>
        <begin position="306"/>
        <end position="325"/>
    </location>
</feature>
<evidence type="ECO:0000256" key="4">
    <source>
        <dbReference type="ARBA" id="ARBA00022692"/>
    </source>
</evidence>
<reference evidence="9 10" key="1">
    <citation type="journal article" date="2021" name="Sci. Rep.">
        <title>The distribution of antibiotic resistance genes in chicken gut microbiota commensals.</title>
        <authorList>
            <person name="Juricova H."/>
            <person name="Matiasovicova J."/>
            <person name="Kubasova T."/>
            <person name="Cejkova D."/>
            <person name="Rychlik I."/>
        </authorList>
    </citation>
    <scope>NUCLEOTIDE SEQUENCE [LARGE SCALE GENOMIC DNA]</scope>
    <source>
        <strain evidence="9 10">An794</strain>
    </source>
</reference>
<comment type="similarity">
    <text evidence="2">Belongs to the acyltransferase 3 family.</text>
</comment>
<feature type="domain" description="Acyltransferase 3" evidence="8">
    <location>
        <begin position="2"/>
        <end position="322"/>
    </location>
</feature>
<keyword evidence="5 7" id="KW-1133">Transmembrane helix</keyword>
<name>A0ABS2F1X8_9ACTN</name>
<keyword evidence="10" id="KW-1185">Reference proteome</keyword>
<accession>A0ABS2F1X8</accession>
<protein>
    <submittedName>
        <fullName evidence="9">Acyltransferase</fullName>
    </submittedName>
</protein>
<feature type="transmembrane region" description="Helical" evidence="7">
    <location>
        <begin position="118"/>
        <end position="138"/>
    </location>
</feature>
<keyword evidence="4 7" id="KW-0812">Transmembrane</keyword>
<sequence>MYYDVLNVVACFGVVAMHFNGLVHTYSPTWGWAQALAVDCLFYWAVPVFFMLSGATLMDYRDRYDTKEFLIKRVKRTLVPFVVWSLVVLIWKVSHGLMEPPVGPRSLIDMVLNTKIIDIYWFFIPLFMVYLSLPVLSLLRDKKRILRYMALVGVVLNVALPFFSKVVGITWNAQATFPVLGGYLVYVLIGYLLRDERLSKRSRAAIYLLGIAGVLVRYLHTLFASLSAGAIVELTWGYTSLPCLLESVAVFVFARQVRWERLFGSDRAKSRLSKVAGCSFGIYLIHMIVFQYGLWLTGLNGGDVEWRLIGPFVAYGVSFAIIWVMRHVPVLRTIVP</sequence>
<dbReference type="Pfam" id="PF01757">
    <property type="entry name" value="Acyl_transf_3"/>
    <property type="match status" value="1"/>
</dbReference>
<evidence type="ECO:0000259" key="8">
    <source>
        <dbReference type="Pfam" id="PF01757"/>
    </source>
</evidence>
<evidence type="ECO:0000313" key="10">
    <source>
        <dbReference type="Proteomes" id="UP000712527"/>
    </source>
</evidence>
<keyword evidence="9" id="KW-0808">Transferase</keyword>
<keyword evidence="9" id="KW-0012">Acyltransferase</keyword>
<dbReference type="InterPro" id="IPR002656">
    <property type="entry name" value="Acyl_transf_3_dom"/>
</dbReference>
<comment type="subcellular location">
    <subcellularLocation>
        <location evidence="1">Cell membrane</location>
        <topology evidence="1">Multi-pass membrane protein</topology>
    </subcellularLocation>
</comment>
<dbReference type="EMBL" id="JACSNQ010000006">
    <property type="protein sequence ID" value="MBM6774812.1"/>
    <property type="molecule type" value="Genomic_DNA"/>
</dbReference>
<feature type="transmembrane region" description="Helical" evidence="7">
    <location>
        <begin position="41"/>
        <end position="58"/>
    </location>
</feature>
<dbReference type="PANTHER" id="PTHR40074:SF2">
    <property type="entry name" value="O-ACETYLTRANSFERASE WECH"/>
    <property type="match status" value="1"/>
</dbReference>
<evidence type="ECO:0000256" key="7">
    <source>
        <dbReference type="SAM" id="Phobius"/>
    </source>
</evidence>
<evidence type="ECO:0000256" key="1">
    <source>
        <dbReference type="ARBA" id="ARBA00004651"/>
    </source>
</evidence>
<feature type="transmembrane region" description="Helical" evidence="7">
    <location>
        <begin position="275"/>
        <end position="294"/>
    </location>
</feature>
<gene>
    <name evidence="9" type="ORF">H9X80_04545</name>
</gene>
<evidence type="ECO:0000256" key="6">
    <source>
        <dbReference type="ARBA" id="ARBA00023136"/>
    </source>
</evidence>
<dbReference type="GO" id="GO:0016746">
    <property type="term" value="F:acyltransferase activity"/>
    <property type="evidence" value="ECO:0007669"/>
    <property type="project" value="UniProtKB-KW"/>
</dbReference>
<dbReference type="RefSeq" id="WP_204793157.1">
    <property type="nucleotide sequence ID" value="NZ_JACSNQ010000006.1"/>
</dbReference>
<feature type="transmembrane region" description="Helical" evidence="7">
    <location>
        <begin position="235"/>
        <end position="254"/>
    </location>
</feature>
<comment type="caution">
    <text evidence="9">The sequence shown here is derived from an EMBL/GenBank/DDBJ whole genome shotgun (WGS) entry which is preliminary data.</text>
</comment>
<feature type="transmembrane region" description="Helical" evidence="7">
    <location>
        <begin position="145"/>
        <end position="163"/>
    </location>
</feature>